<dbReference type="Pfam" id="PF13041">
    <property type="entry name" value="PPR_2"/>
    <property type="match status" value="1"/>
</dbReference>
<dbReference type="EMBL" id="JACGWO010000009">
    <property type="protein sequence ID" value="KAK4417626.1"/>
    <property type="molecule type" value="Genomic_DNA"/>
</dbReference>
<dbReference type="PANTHER" id="PTHR47926">
    <property type="entry name" value="PENTATRICOPEPTIDE REPEAT-CONTAINING PROTEIN"/>
    <property type="match status" value="1"/>
</dbReference>
<feature type="repeat" description="PPR" evidence="2">
    <location>
        <begin position="176"/>
        <end position="210"/>
    </location>
</feature>
<evidence type="ECO:0000256" key="2">
    <source>
        <dbReference type="PROSITE-ProRule" id="PRU00708"/>
    </source>
</evidence>
<evidence type="ECO:0000256" key="1">
    <source>
        <dbReference type="ARBA" id="ARBA00022737"/>
    </source>
</evidence>
<dbReference type="InterPro" id="IPR046960">
    <property type="entry name" value="PPR_At4g14850-like_plant"/>
</dbReference>
<sequence>MVVNKCDLDLIALANGLLTCADLGYLLLGKAIHCHILRRGVRFDLVGTTALIDMYSKCKHLSAATNVFYRTDAKDDALFNVMIAGYLHNGCVFRAIETFCEMVAMCVRPNTGTIISVLSALSDMGDIRAGKCVHGYVFRQGLEANIDIANQLITMYAKCGFIKCARRVFDRIKMKDKVSWTSMMTVLVNHGLANEATTLFGLMQRENQHPDAVTFTCLLQAVNQLGSTTNVFIIKDYRVVECCSGITSRAAKTVFPELNMQD</sequence>
<dbReference type="InterPro" id="IPR002885">
    <property type="entry name" value="PPR_rpt"/>
</dbReference>
<comment type="caution">
    <text evidence="3">The sequence shown here is derived from an EMBL/GenBank/DDBJ whole genome shotgun (WGS) entry which is preliminary data.</text>
</comment>
<reference evidence="3" key="1">
    <citation type="submission" date="2020-06" db="EMBL/GenBank/DDBJ databases">
        <authorList>
            <person name="Li T."/>
            <person name="Hu X."/>
            <person name="Zhang T."/>
            <person name="Song X."/>
            <person name="Zhang H."/>
            <person name="Dai N."/>
            <person name="Sheng W."/>
            <person name="Hou X."/>
            <person name="Wei L."/>
        </authorList>
    </citation>
    <scope>NUCLEOTIDE SEQUENCE</scope>
    <source>
        <strain evidence="3">3651</strain>
        <tissue evidence="3">Leaf</tissue>
    </source>
</reference>
<dbReference type="AlphaFoldDB" id="A0AAE1XTA8"/>
<reference evidence="3" key="2">
    <citation type="journal article" date="2024" name="Plant">
        <title>Genomic evolution and insights into agronomic trait innovations of Sesamum species.</title>
        <authorList>
            <person name="Miao H."/>
            <person name="Wang L."/>
            <person name="Qu L."/>
            <person name="Liu H."/>
            <person name="Sun Y."/>
            <person name="Le M."/>
            <person name="Wang Q."/>
            <person name="Wei S."/>
            <person name="Zheng Y."/>
            <person name="Lin W."/>
            <person name="Duan Y."/>
            <person name="Cao H."/>
            <person name="Xiong S."/>
            <person name="Wang X."/>
            <person name="Wei L."/>
            <person name="Li C."/>
            <person name="Ma Q."/>
            <person name="Ju M."/>
            <person name="Zhao R."/>
            <person name="Li G."/>
            <person name="Mu C."/>
            <person name="Tian Q."/>
            <person name="Mei H."/>
            <person name="Zhang T."/>
            <person name="Gao T."/>
            <person name="Zhang H."/>
        </authorList>
    </citation>
    <scope>NUCLEOTIDE SEQUENCE</scope>
    <source>
        <strain evidence="3">3651</strain>
    </source>
</reference>
<feature type="repeat" description="PPR" evidence="2">
    <location>
        <begin position="75"/>
        <end position="109"/>
    </location>
</feature>
<organism evidence="3 4">
    <name type="scientific">Sesamum alatum</name>
    <dbReference type="NCBI Taxonomy" id="300844"/>
    <lineage>
        <taxon>Eukaryota</taxon>
        <taxon>Viridiplantae</taxon>
        <taxon>Streptophyta</taxon>
        <taxon>Embryophyta</taxon>
        <taxon>Tracheophyta</taxon>
        <taxon>Spermatophyta</taxon>
        <taxon>Magnoliopsida</taxon>
        <taxon>eudicotyledons</taxon>
        <taxon>Gunneridae</taxon>
        <taxon>Pentapetalae</taxon>
        <taxon>asterids</taxon>
        <taxon>lamiids</taxon>
        <taxon>Lamiales</taxon>
        <taxon>Pedaliaceae</taxon>
        <taxon>Sesamum</taxon>
    </lineage>
</organism>
<dbReference type="PANTHER" id="PTHR47926:SF347">
    <property type="entry name" value="PENTATRICOPEPTIDE REPEAT-CONTAINING PROTEIN"/>
    <property type="match status" value="1"/>
</dbReference>
<accession>A0AAE1XTA8</accession>
<evidence type="ECO:0000313" key="4">
    <source>
        <dbReference type="Proteomes" id="UP001293254"/>
    </source>
</evidence>
<dbReference type="GO" id="GO:0009451">
    <property type="term" value="P:RNA modification"/>
    <property type="evidence" value="ECO:0007669"/>
    <property type="project" value="InterPro"/>
</dbReference>
<dbReference type="Proteomes" id="UP001293254">
    <property type="component" value="Unassembled WGS sequence"/>
</dbReference>
<dbReference type="NCBIfam" id="TIGR00756">
    <property type="entry name" value="PPR"/>
    <property type="match status" value="2"/>
</dbReference>
<proteinExistence type="predicted"/>
<dbReference type="Gene3D" id="1.25.40.10">
    <property type="entry name" value="Tetratricopeptide repeat domain"/>
    <property type="match status" value="2"/>
</dbReference>
<evidence type="ECO:0000313" key="3">
    <source>
        <dbReference type="EMBL" id="KAK4417626.1"/>
    </source>
</evidence>
<keyword evidence="4" id="KW-1185">Reference proteome</keyword>
<dbReference type="GO" id="GO:0003723">
    <property type="term" value="F:RNA binding"/>
    <property type="evidence" value="ECO:0007669"/>
    <property type="project" value="InterPro"/>
</dbReference>
<dbReference type="PROSITE" id="PS51375">
    <property type="entry name" value="PPR"/>
    <property type="match status" value="2"/>
</dbReference>
<dbReference type="FunFam" id="1.25.40.10:FF:000073">
    <property type="entry name" value="Pentatricopeptide repeat-containing protein chloroplastic"/>
    <property type="match status" value="1"/>
</dbReference>
<dbReference type="InterPro" id="IPR011990">
    <property type="entry name" value="TPR-like_helical_dom_sf"/>
</dbReference>
<name>A0AAE1XTA8_9LAMI</name>
<gene>
    <name evidence="3" type="ORF">Salat_2175300</name>
</gene>
<keyword evidence="1" id="KW-0677">Repeat</keyword>
<dbReference type="Pfam" id="PF01535">
    <property type="entry name" value="PPR"/>
    <property type="match status" value="2"/>
</dbReference>
<protein>
    <submittedName>
        <fullName evidence="3">Pentatricopeptide repeat-containing protein</fullName>
    </submittedName>
</protein>